<name>A0ABW7QRK9_9ACTN</name>
<evidence type="ECO:0008006" key="5">
    <source>
        <dbReference type="Google" id="ProtNLM"/>
    </source>
</evidence>
<sequence>MTVRKPLVLLTAGISLVLATGGPARAGTEFGDGNVSGKKDGDTLAAVAKITYTSSGNNKGGGSVASVDTNWTPPACWYAPEWKATEFQEYRQRLYFGARHDPDAPRDVLGDMSDQNQAYAKDGYNIDKEKEGMWWGAQQNPNAPMADQFKCDREPFWVENGETPDVPQAIDPETLAGLAYEQIKVPGTKVSLAPDGPSKVNLPTWAWLDKGDFQPVSVTASLDVPGLHIEATTTAKPTALSIKPGTEDAVRIPASGKCELNEDGSIGEPYAKGKAKQEPPCGVTYQRSSGNGTFNLQATATWDITWTGTGGTGGDLPDGEYGNDQPVTVEEVQSVNR</sequence>
<protein>
    <recommendedName>
        <fullName evidence="5">Secreted protein</fullName>
    </recommendedName>
</protein>
<feature type="signal peptide" evidence="2">
    <location>
        <begin position="1"/>
        <end position="26"/>
    </location>
</feature>
<proteinExistence type="predicted"/>
<dbReference type="Proteomes" id="UP001610818">
    <property type="component" value="Unassembled WGS sequence"/>
</dbReference>
<evidence type="ECO:0000256" key="2">
    <source>
        <dbReference type="SAM" id="SignalP"/>
    </source>
</evidence>
<dbReference type="RefSeq" id="WP_397713560.1">
    <property type="nucleotide sequence ID" value="NZ_JBIRGN010000004.1"/>
</dbReference>
<reference evidence="3 4" key="1">
    <citation type="submission" date="2024-10" db="EMBL/GenBank/DDBJ databases">
        <title>The Natural Products Discovery Center: Release of the First 8490 Sequenced Strains for Exploring Actinobacteria Biosynthetic Diversity.</title>
        <authorList>
            <person name="Kalkreuter E."/>
            <person name="Kautsar S.A."/>
            <person name="Yang D."/>
            <person name="Bader C.D."/>
            <person name="Teijaro C.N."/>
            <person name="Fluegel L."/>
            <person name="Davis C.M."/>
            <person name="Simpson J.R."/>
            <person name="Lauterbach L."/>
            <person name="Steele A.D."/>
            <person name="Gui C."/>
            <person name="Meng S."/>
            <person name="Li G."/>
            <person name="Viehrig K."/>
            <person name="Ye F."/>
            <person name="Su P."/>
            <person name="Kiefer A.F."/>
            <person name="Nichols A."/>
            <person name="Cepeda A.J."/>
            <person name="Yan W."/>
            <person name="Fan B."/>
            <person name="Jiang Y."/>
            <person name="Adhikari A."/>
            <person name="Zheng C.-J."/>
            <person name="Schuster L."/>
            <person name="Cowan T.M."/>
            <person name="Smanski M.J."/>
            <person name="Chevrette M.G."/>
            <person name="De Carvalho L.P.S."/>
            <person name="Shen B."/>
        </authorList>
    </citation>
    <scope>NUCLEOTIDE SEQUENCE [LARGE SCALE GENOMIC DNA]</scope>
    <source>
        <strain evidence="3 4">NPDC017990</strain>
    </source>
</reference>
<gene>
    <name evidence="3" type="ORF">ACH4F9_20625</name>
</gene>
<accession>A0ABW7QRK9</accession>
<keyword evidence="4" id="KW-1185">Reference proteome</keyword>
<organism evidence="3 4">
    <name type="scientific">Streptomyces longisporoflavus</name>
    <dbReference type="NCBI Taxonomy" id="28044"/>
    <lineage>
        <taxon>Bacteria</taxon>
        <taxon>Bacillati</taxon>
        <taxon>Actinomycetota</taxon>
        <taxon>Actinomycetes</taxon>
        <taxon>Kitasatosporales</taxon>
        <taxon>Streptomycetaceae</taxon>
        <taxon>Streptomyces</taxon>
    </lineage>
</organism>
<evidence type="ECO:0000256" key="1">
    <source>
        <dbReference type="SAM" id="MobiDB-lite"/>
    </source>
</evidence>
<evidence type="ECO:0000313" key="3">
    <source>
        <dbReference type="EMBL" id="MFH8547412.1"/>
    </source>
</evidence>
<feature type="chain" id="PRO_5046166746" description="Secreted protein" evidence="2">
    <location>
        <begin position="27"/>
        <end position="337"/>
    </location>
</feature>
<keyword evidence="2" id="KW-0732">Signal</keyword>
<dbReference type="EMBL" id="JBIRGQ010000004">
    <property type="protein sequence ID" value="MFH8547412.1"/>
    <property type="molecule type" value="Genomic_DNA"/>
</dbReference>
<comment type="caution">
    <text evidence="3">The sequence shown here is derived from an EMBL/GenBank/DDBJ whole genome shotgun (WGS) entry which is preliminary data.</text>
</comment>
<evidence type="ECO:0000313" key="4">
    <source>
        <dbReference type="Proteomes" id="UP001610818"/>
    </source>
</evidence>
<feature type="region of interest" description="Disordered" evidence="1">
    <location>
        <begin position="308"/>
        <end position="337"/>
    </location>
</feature>